<sequence length="206" mass="21734">MVRFVRRAGATVVTVLLVTALAGLACLFWLVRHDGWLVQTVATGSMEPTVPTGSVIVSRPVDPGDIEVGDVIVFRSPSGATVSAGADGVFEATEAMLITHRVVAVRGSGPDLSFRTKGDGNANEDPWSVGADLVRARYVAHVPRIGALLASPDTRRWLFLGVAAIGCVVIVTEGRSVARELRSRREHPEAAPGDETVPATTSPTDE</sequence>
<dbReference type="GO" id="GO:0016020">
    <property type="term" value="C:membrane"/>
    <property type="evidence" value="ECO:0007669"/>
    <property type="project" value="UniProtKB-SubCell"/>
</dbReference>
<evidence type="ECO:0000256" key="3">
    <source>
        <dbReference type="ARBA" id="ARBA00022989"/>
    </source>
</evidence>
<dbReference type="InterPro" id="IPR036286">
    <property type="entry name" value="LexA/Signal_pep-like_sf"/>
</dbReference>
<keyword evidence="10" id="KW-1185">Reference proteome</keyword>
<dbReference type="Gene3D" id="2.10.109.10">
    <property type="entry name" value="Umud Fragment, subunit A"/>
    <property type="match status" value="1"/>
</dbReference>
<proteinExistence type="predicted"/>
<evidence type="ECO:0000313" key="9">
    <source>
        <dbReference type="EMBL" id="GEN79046.1"/>
    </source>
</evidence>
<evidence type="ECO:0000259" key="8">
    <source>
        <dbReference type="Pfam" id="PF10502"/>
    </source>
</evidence>
<dbReference type="EMBL" id="BJYK01000001">
    <property type="protein sequence ID" value="GEN79046.1"/>
    <property type="molecule type" value="Genomic_DNA"/>
</dbReference>
<comment type="caution">
    <text evidence="9">The sequence shown here is derived from an EMBL/GenBank/DDBJ whole genome shotgun (WGS) entry which is preliminary data.</text>
</comment>
<dbReference type="OrthoDB" id="3178064at2"/>
<name>A0A511YV58_9CELL</name>
<dbReference type="InterPro" id="IPR019533">
    <property type="entry name" value="Peptidase_S26"/>
</dbReference>
<evidence type="ECO:0000256" key="6">
    <source>
        <dbReference type="SAM" id="MobiDB-lite"/>
    </source>
</evidence>
<gene>
    <name evidence="9" type="ORF">AFE02nite_07800</name>
</gene>
<accession>A0A511YV58</accession>
<evidence type="ECO:0000256" key="7">
    <source>
        <dbReference type="SAM" id="Phobius"/>
    </source>
</evidence>
<evidence type="ECO:0000313" key="10">
    <source>
        <dbReference type="Proteomes" id="UP000321484"/>
    </source>
</evidence>
<dbReference type="Pfam" id="PF10502">
    <property type="entry name" value="Peptidase_S26"/>
    <property type="match status" value="1"/>
</dbReference>
<dbReference type="GO" id="GO:0006465">
    <property type="term" value="P:signal peptide processing"/>
    <property type="evidence" value="ECO:0007669"/>
    <property type="project" value="UniProtKB-UniRule"/>
</dbReference>
<feature type="transmembrane region" description="Helical" evidence="7">
    <location>
        <begin position="12"/>
        <end position="31"/>
    </location>
</feature>
<dbReference type="PROSITE" id="PS51257">
    <property type="entry name" value="PROKAR_LIPOPROTEIN"/>
    <property type="match status" value="1"/>
</dbReference>
<evidence type="ECO:0000256" key="4">
    <source>
        <dbReference type="ARBA" id="ARBA00023136"/>
    </source>
</evidence>
<evidence type="ECO:0000256" key="2">
    <source>
        <dbReference type="ARBA" id="ARBA00022692"/>
    </source>
</evidence>
<dbReference type="CDD" id="cd06530">
    <property type="entry name" value="S26_SPase_I"/>
    <property type="match status" value="1"/>
</dbReference>
<organism evidence="9 10">
    <name type="scientific">Actinotalea fermentans</name>
    <dbReference type="NCBI Taxonomy" id="43671"/>
    <lineage>
        <taxon>Bacteria</taxon>
        <taxon>Bacillati</taxon>
        <taxon>Actinomycetota</taxon>
        <taxon>Actinomycetes</taxon>
        <taxon>Micrococcales</taxon>
        <taxon>Cellulomonadaceae</taxon>
        <taxon>Actinotalea</taxon>
    </lineage>
</organism>
<keyword evidence="3 7" id="KW-1133">Transmembrane helix</keyword>
<dbReference type="GO" id="GO:0009003">
    <property type="term" value="F:signal peptidase activity"/>
    <property type="evidence" value="ECO:0007669"/>
    <property type="project" value="UniProtKB-EC"/>
</dbReference>
<keyword evidence="2 7" id="KW-0812">Transmembrane</keyword>
<protein>
    <recommendedName>
        <fullName evidence="5">Signal peptidase I</fullName>
        <ecNumber evidence="5">3.4.21.89</ecNumber>
    </recommendedName>
</protein>
<keyword evidence="4 7" id="KW-0472">Membrane</keyword>
<dbReference type="EC" id="3.4.21.89" evidence="5"/>
<evidence type="ECO:0000256" key="1">
    <source>
        <dbReference type="ARBA" id="ARBA00004370"/>
    </source>
</evidence>
<dbReference type="GO" id="GO:0004252">
    <property type="term" value="F:serine-type endopeptidase activity"/>
    <property type="evidence" value="ECO:0007669"/>
    <property type="project" value="UniProtKB-UniRule"/>
</dbReference>
<comment type="subcellular location">
    <subcellularLocation>
        <location evidence="1">Membrane</location>
    </subcellularLocation>
</comment>
<dbReference type="InterPro" id="IPR001733">
    <property type="entry name" value="Peptidase_S26B"/>
</dbReference>
<feature type="domain" description="Peptidase S26" evidence="8">
    <location>
        <begin position="20"/>
        <end position="107"/>
    </location>
</feature>
<dbReference type="AlphaFoldDB" id="A0A511YV58"/>
<dbReference type="SUPFAM" id="SSF51306">
    <property type="entry name" value="LexA/Signal peptidase"/>
    <property type="match status" value="1"/>
</dbReference>
<feature type="region of interest" description="Disordered" evidence="6">
    <location>
        <begin position="181"/>
        <end position="206"/>
    </location>
</feature>
<dbReference type="NCBIfam" id="TIGR02228">
    <property type="entry name" value="sigpep_I_arch"/>
    <property type="match status" value="1"/>
</dbReference>
<reference evidence="9 10" key="1">
    <citation type="submission" date="2019-07" db="EMBL/GenBank/DDBJ databases">
        <title>Whole genome shotgun sequence of Actinotalea fermentans NBRC 105374.</title>
        <authorList>
            <person name="Hosoyama A."/>
            <person name="Uohara A."/>
            <person name="Ohji S."/>
            <person name="Ichikawa N."/>
        </authorList>
    </citation>
    <scope>NUCLEOTIDE SEQUENCE [LARGE SCALE GENOMIC DNA]</scope>
    <source>
        <strain evidence="9 10">NBRC 105374</strain>
    </source>
</reference>
<evidence type="ECO:0000256" key="5">
    <source>
        <dbReference type="NCBIfam" id="TIGR02228"/>
    </source>
</evidence>
<dbReference type="Proteomes" id="UP000321484">
    <property type="component" value="Unassembled WGS sequence"/>
</dbReference>
<dbReference type="RefSeq" id="WP_052113525.1">
    <property type="nucleotide sequence ID" value="NZ_BJYK01000001.1"/>
</dbReference>